<keyword evidence="4 5" id="KW-0539">Nucleus</keyword>
<dbReference type="Pfam" id="PF25088">
    <property type="entry name" value="GPKOW_C"/>
    <property type="match status" value="1"/>
</dbReference>
<gene>
    <name evidence="8" type="primary">GPKOW</name>
</gene>
<dbReference type="InterPro" id="IPR005824">
    <property type="entry name" value="KOW"/>
</dbReference>
<evidence type="ECO:0000256" key="1">
    <source>
        <dbReference type="ARBA" id="ARBA00004123"/>
    </source>
</evidence>
<feature type="compositionally biased region" description="Basic and acidic residues" evidence="6">
    <location>
        <begin position="28"/>
        <end position="42"/>
    </location>
</feature>
<feature type="compositionally biased region" description="Basic and acidic residues" evidence="6">
    <location>
        <begin position="262"/>
        <end position="283"/>
    </location>
</feature>
<evidence type="ECO:0000313" key="9">
    <source>
        <dbReference type="Proteomes" id="UP000007648"/>
    </source>
</evidence>
<dbReference type="SMART" id="SM00443">
    <property type="entry name" value="G_patch"/>
    <property type="match status" value="1"/>
</dbReference>
<dbReference type="PANTHER" id="PTHR15818">
    <property type="entry name" value="G PATCH AND KOW-CONTAINING"/>
    <property type="match status" value="1"/>
</dbReference>
<feature type="region of interest" description="Disordered" evidence="6">
    <location>
        <begin position="61"/>
        <end position="85"/>
    </location>
</feature>
<dbReference type="GeneTree" id="ENSGT00390000015154"/>
<feature type="region of interest" description="Disordered" evidence="6">
    <location>
        <begin position="170"/>
        <end position="205"/>
    </location>
</feature>
<comment type="function">
    <text evidence="5">RNA-binding protein involved in pre-mRNA splicing.</text>
</comment>
<feature type="compositionally biased region" description="Basic and acidic residues" evidence="6">
    <location>
        <begin position="73"/>
        <end position="82"/>
    </location>
</feature>
<dbReference type="Proteomes" id="UP000007648">
    <property type="component" value="Unassembled WGS sequence"/>
</dbReference>
<dbReference type="Pfam" id="PF12656">
    <property type="entry name" value="G-patch_2"/>
    <property type="match status" value="1"/>
</dbReference>
<evidence type="ECO:0000256" key="2">
    <source>
        <dbReference type="ARBA" id="ARBA00010966"/>
    </source>
</evidence>
<name>A0A7N4UZ30_SARHA</name>
<dbReference type="GeneID" id="100914041"/>
<dbReference type="RefSeq" id="XP_023356800.2">
    <property type="nucleotide sequence ID" value="XM_023501032.2"/>
</dbReference>
<reference evidence="8" key="3">
    <citation type="submission" date="2025-09" db="UniProtKB">
        <authorList>
            <consortium name="Ensembl"/>
        </authorList>
    </citation>
    <scope>IDENTIFICATION</scope>
</reference>
<reference evidence="8" key="2">
    <citation type="submission" date="2025-08" db="UniProtKB">
        <authorList>
            <consortium name="Ensembl"/>
        </authorList>
    </citation>
    <scope>IDENTIFICATION</scope>
</reference>
<dbReference type="SMART" id="SM00739">
    <property type="entry name" value="KOW"/>
    <property type="match status" value="2"/>
</dbReference>
<dbReference type="Gene3D" id="2.30.30.30">
    <property type="match status" value="1"/>
</dbReference>
<evidence type="ECO:0000313" key="8">
    <source>
        <dbReference type="Ensembl" id="ENSSHAP00000027174.1"/>
    </source>
</evidence>
<dbReference type="InterPro" id="IPR041994">
    <property type="entry name" value="GPKOW_KOW2"/>
</dbReference>
<dbReference type="KEGG" id="shr:100914041"/>
<feature type="region of interest" description="Disordered" evidence="6">
    <location>
        <begin position="256"/>
        <end position="297"/>
    </location>
</feature>
<dbReference type="Ensembl" id="ENSSHAT00000041712.1">
    <property type="protein sequence ID" value="ENSSHAP00000027174.1"/>
    <property type="gene ID" value="ENSSHAG00000029011.1"/>
</dbReference>
<dbReference type="GO" id="GO:0000398">
    <property type="term" value="P:mRNA splicing, via spliceosome"/>
    <property type="evidence" value="ECO:0007669"/>
    <property type="project" value="UniProtKB-UniRule"/>
</dbReference>
<proteinExistence type="inferred from homology"/>
<keyword evidence="5" id="KW-0507">mRNA processing</keyword>
<evidence type="ECO:0000256" key="5">
    <source>
        <dbReference type="RuleBase" id="RU369096"/>
    </source>
</evidence>
<dbReference type="InterPro" id="IPR014722">
    <property type="entry name" value="Rib_uL2_dom2"/>
</dbReference>
<dbReference type="PANTHER" id="PTHR15818:SF2">
    <property type="entry name" value="G-PATCH DOMAIN AND KOW MOTIFS-CONTAINING PROTEIN"/>
    <property type="match status" value="1"/>
</dbReference>
<comment type="subcellular location">
    <subcellularLocation>
        <location evidence="1 5">Nucleus</location>
    </subcellularLocation>
</comment>
<dbReference type="InterPro" id="IPR045166">
    <property type="entry name" value="Spp2-like"/>
</dbReference>
<sequence length="420" mass="45397">MAHGESDAAASAPPGPVSFGFSRTASRKRLEGPREEEKDLVRAVEGRELRTVRPPDQAPRELVIPLLRRGHGRREAPDKAGLPEEGVLRQAVEELLEESRRALQEGPGAEASAASMAIPLVARADADAAPESVGADYEAVPVEAYGLAMLRGMGWKPGEGIGRTFKQVVKPRENPLRPKGLGLGASLAPPSGPPGPSRESAEEPAGLAPGRAVLVTAGPHKGLRGQVEGLDPDNARALVKLAPSGQVATLSEHVLRPLAEAQSRDPKGGRGDPKGRGAPEEKKGQKRKLSPARERQAPHWLRRDLRVRFVDKKHHKGRYYNTKMIIEDVLSPDTCVCRTDEGRLLEGLREDMLETLIPKEEKARVMVVLGPQAGQLGRLLARDKEKSLALVQLLHEEGQGTILQLDYDAVCHYVGPVTED</sequence>
<dbReference type="InterPro" id="IPR026822">
    <property type="entry name" value="Spp2/MOS2_G-patch"/>
</dbReference>
<dbReference type="FunCoup" id="A0A7N4UZ30">
    <property type="interactions" value="3285"/>
</dbReference>
<dbReference type="GO" id="GO:0003676">
    <property type="term" value="F:nucleic acid binding"/>
    <property type="evidence" value="ECO:0007669"/>
    <property type="project" value="InterPro"/>
</dbReference>
<accession>A0A7N4UZ30</accession>
<evidence type="ECO:0000256" key="6">
    <source>
        <dbReference type="SAM" id="MobiDB-lite"/>
    </source>
</evidence>
<dbReference type="OrthoDB" id="5577072at2759"/>
<keyword evidence="3" id="KW-0677">Repeat</keyword>
<evidence type="ECO:0000256" key="3">
    <source>
        <dbReference type="ARBA" id="ARBA00022737"/>
    </source>
</evidence>
<dbReference type="CTD" id="27238"/>
<dbReference type="PROSITE" id="PS50174">
    <property type="entry name" value="G_PATCH"/>
    <property type="match status" value="1"/>
</dbReference>
<dbReference type="Pfam" id="PF00467">
    <property type="entry name" value="KOW"/>
    <property type="match status" value="1"/>
</dbReference>
<dbReference type="AlphaFoldDB" id="A0A7N4UZ30"/>
<dbReference type="InParanoid" id="A0A7N4UZ30"/>
<feature type="region of interest" description="Disordered" evidence="6">
    <location>
        <begin position="1"/>
        <end position="42"/>
    </location>
</feature>
<dbReference type="GO" id="GO:0005681">
    <property type="term" value="C:spliceosomal complex"/>
    <property type="evidence" value="ECO:0007669"/>
    <property type="project" value="TreeGrafter"/>
</dbReference>
<comment type="similarity">
    <text evidence="2 5">Belongs to the MOS2 family.</text>
</comment>
<keyword evidence="5" id="KW-0508">mRNA splicing</keyword>
<dbReference type="CDD" id="cd13153">
    <property type="entry name" value="KOW_GPKOW_B"/>
    <property type="match status" value="1"/>
</dbReference>
<organism evidence="8 9">
    <name type="scientific">Sarcophilus harrisii</name>
    <name type="common">Tasmanian devil</name>
    <name type="synonym">Sarcophilus laniarius</name>
    <dbReference type="NCBI Taxonomy" id="9305"/>
    <lineage>
        <taxon>Eukaryota</taxon>
        <taxon>Metazoa</taxon>
        <taxon>Chordata</taxon>
        <taxon>Craniata</taxon>
        <taxon>Vertebrata</taxon>
        <taxon>Euteleostomi</taxon>
        <taxon>Mammalia</taxon>
        <taxon>Metatheria</taxon>
        <taxon>Dasyuromorphia</taxon>
        <taxon>Dasyuridae</taxon>
        <taxon>Sarcophilus</taxon>
    </lineage>
</organism>
<protein>
    <recommendedName>
        <fullName evidence="5">G-patch domain and KOW motifs-containing protein</fullName>
    </recommendedName>
</protein>
<evidence type="ECO:0000259" key="7">
    <source>
        <dbReference type="PROSITE" id="PS50174"/>
    </source>
</evidence>
<feature type="domain" description="G-patch" evidence="7">
    <location>
        <begin position="142"/>
        <end position="188"/>
    </location>
</feature>
<evidence type="ECO:0000256" key="4">
    <source>
        <dbReference type="ARBA" id="ARBA00023242"/>
    </source>
</evidence>
<keyword evidence="9" id="KW-1185">Reference proteome</keyword>
<reference evidence="8 9" key="1">
    <citation type="journal article" date="2011" name="Proc. Natl. Acad. Sci. U.S.A.">
        <title>Genetic diversity and population structure of the endangered marsupial Sarcophilus harrisii (Tasmanian devil).</title>
        <authorList>
            <person name="Miller W."/>
            <person name="Hayes V.M."/>
            <person name="Ratan A."/>
            <person name="Petersen D.C."/>
            <person name="Wittekindt N.E."/>
            <person name="Miller J."/>
            <person name="Walenz B."/>
            <person name="Knight J."/>
            <person name="Qi J."/>
            <person name="Zhao F."/>
            <person name="Wang Q."/>
            <person name="Bedoya-Reina O.C."/>
            <person name="Katiyar N."/>
            <person name="Tomsho L.P."/>
            <person name="Kasson L.M."/>
            <person name="Hardie R.A."/>
            <person name="Woodbridge P."/>
            <person name="Tindall E.A."/>
            <person name="Bertelsen M.F."/>
            <person name="Dixon D."/>
            <person name="Pyecroft S."/>
            <person name="Helgen K.M."/>
            <person name="Lesk A.M."/>
            <person name="Pringle T.H."/>
            <person name="Patterson N."/>
            <person name="Zhang Y."/>
            <person name="Kreiss A."/>
            <person name="Woods G.M."/>
            <person name="Jones M.E."/>
            <person name="Schuster S.C."/>
        </authorList>
    </citation>
    <scope>NUCLEOTIDE SEQUENCE [LARGE SCALE GENOMIC DNA]</scope>
</reference>
<dbReference type="InterPro" id="IPR000467">
    <property type="entry name" value="G_patch_dom"/>
</dbReference>